<dbReference type="SUPFAM" id="SSF53098">
    <property type="entry name" value="Ribonuclease H-like"/>
    <property type="match status" value="1"/>
</dbReference>
<dbReference type="GO" id="GO:0006139">
    <property type="term" value="P:nucleobase-containing compound metabolic process"/>
    <property type="evidence" value="ECO:0007669"/>
    <property type="project" value="InterPro"/>
</dbReference>
<organism evidence="2 3">
    <name type="scientific">Cylicostephanus goldi</name>
    <name type="common">Nematode worm</name>
    <dbReference type="NCBI Taxonomy" id="71465"/>
    <lineage>
        <taxon>Eukaryota</taxon>
        <taxon>Metazoa</taxon>
        <taxon>Ecdysozoa</taxon>
        <taxon>Nematoda</taxon>
        <taxon>Chromadorea</taxon>
        <taxon>Rhabditida</taxon>
        <taxon>Rhabditina</taxon>
        <taxon>Rhabditomorpha</taxon>
        <taxon>Strongyloidea</taxon>
        <taxon>Strongylidae</taxon>
        <taxon>Cylicostephanus</taxon>
    </lineage>
</organism>
<name>A0A3P6U023_CYLGO</name>
<dbReference type="Gene3D" id="3.30.420.10">
    <property type="entry name" value="Ribonuclease H-like superfamily/Ribonuclease H"/>
    <property type="match status" value="1"/>
</dbReference>
<dbReference type="EMBL" id="UYRV01022426">
    <property type="protein sequence ID" value="VDK71484.1"/>
    <property type="molecule type" value="Genomic_DNA"/>
</dbReference>
<keyword evidence="3" id="KW-1185">Reference proteome</keyword>
<proteinExistence type="predicted"/>
<dbReference type="InterPro" id="IPR012337">
    <property type="entry name" value="RNaseH-like_sf"/>
</dbReference>
<evidence type="ECO:0000313" key="2">
    <source>
        <dbReference type="EMBL" id="VDK71484.1"/>
    </source>
</evidence>
<feature type="domain" description="3'-5' exonuclease" evidence="1">
    <location>
        <begin position="24"/>
        <end position="132"/>
    </location>
</feature>
<reference evidence="2 3" key="1">
    <citation type="submission" date="2018-11" db="EMBL/GenBank/DDBJ databases">
        <authorList>
            <consortium name="Pathogen Informatics"/>
        </authorList>
    </citation>
    <scope>NUCLEOTIDE SEQUENCE [LARGE SCALE GENOMIC DNA]</scope>
</reference>
<accession>A0A3P6U023</accession>
<dbReference type="InterPro" id="IPR036397">
    <property type="entry name" value="RNaseH_sf"/>
</dbReference>
<dbReference type="PANTHER" id="PTHR47765">
    <property type="entry name" value="3'-5' EXONUCLEASE DOMAIN-CONTAINING PROTEIN"/>
    <property type="match status" value="1"/>
</dbReference>
<evidence type="ECO:0000313" key="3">
    <source>
        <dbReference type="Proteomes" id="UP000271889"/>
    </source>
</evidence>
<dbReference type="InterPro" id="IPR002562">
    <property type="entry name" value="3'-5'_exonuclease_dom"/>
</dbReference>
<dbReference type="AlphaFoldDB" id="A0A3P6U023"/>
<evidence type="ECO:0000259" key="1">
    <source>
        <dbReference type="Pfam" id="PF01612"/>
    </source>
</evidence>
<sequence>MEKRAEDVGEEEALELIPGYPIILVDDKKSFCELVSRLKDQDFIGIDSEWKAQYLFPNESVALLQIAIIDGVYLVDFCALENSLTENDWDALLRSLLCSQSRKLGFDLGNDLRALFAGAPTGNVQSIADNLCNVVCLKRLVENVSFLSVC</sequence>
<dbReference type="GO" id="GO:0003676">
    <property type="term" value="F:nucleic acid binding"/>
    <property type="evidence" value="ECO:0007669"/>
    <property type="project" value="InterPro"/>
</dbReference>
<gene>
    <name evidence="2" type="ORF">CGOC_LOCUS6738</name>
</gene>
<dbReference type="Pfam" id="PF01612">
    <property type="entry name" value="DNA_pol_A_exo1"/>
    <property type="match status" value="1"/>
</dbReference>
<dbReference type="PANTHER" id="PTHR47765:SF2">
    <property type="entry name" value="EXONUCLEASE MUT-7 HOMOLOG"/>
    <property type="match status" value="1"/>
</dbReference>
<dbReference type="InterPro" id="IPR052408">
    <property type="entry name" value="Exonuclease_MUT-7-like"/>
</dbReference>
<protein>
    <recommendedName>
        <fullName evidence="1">3'-5' exonuclease domain-containing protein</fullName>
    </recommendedName>
</protein>
<dbReference type="Proteomes" id="UP000271889">
    <property type="component" value="Unassembled WGS sequence"/>
</dbReference>
<dbReference type="GO" id="GO:0008408">
    <property type="term" value="F:3'-5' exonuclease activity"/>
    <property type="evidence" value="ECO:0007669"/>
    <property type="project" value="InterPro"/>
</dbReference>
<dbReference type="OrthoDB" id="18193at2759"/>